<dbReference type="InterPro" id="IPR050065">
    <property type="entry name" value="GlmU-like"/>
</dbReference>
<keyword evidence="5" id="KW-1185">Reference proteome</keyword>
<evidence type="ECO:0000259" key="3">
    <source>
        <dbReference type="Pfam" id="PF00483"/>
    </source>
</evidence>
<dbReference type="Proteomes" id="UP000000927">
    <property type="component" value="Chromosome"/>
</dbReference>
<dbReference type="InterPro" id="IPR005835">
    <property type="entry name" value="NTP_transferase_dom"/>
</dbReference>
<evidence type="ECO:0000313" key="4">
    <source>
        <dbReference type="EMBL" id="ADE83616.1"/>
    </source>
</evidence>
<dbReference type="Gene3D" id="3.90.550.10">
    <property type="entry name" value="Spore Coat Polysaccharide Biosynthesis Protein SpsA, Chain A"/>
    <property type="match status" value="1"/>
</dbReference>
<dbReference type="InterPro" id="IPR029044">
    <property type="entry name" value="Nucleotide-diphossugar_trans"/>
</dbReference>
<gene>
    <name evidence="4" type="ordered locus">PRU_1679</name>
</gene>
<dbReference type="CDD" id="cd06422">
    <property type="entry name" value="NTP_transferase_like_1"/>
    <property type="match status" value="1"/>
</dbReference>
<keyword evidence="2" id="KW-0548">Nucleotidyltransferase</keyword>
<dbReference type="SUPFAM" id="SSF53448">
    <property type="entry name" value="Nucleotide-diphospho-sugar transferases"/>
    <property type="match status" value="1"/>
</dbReference>
<organism evidence="4 5">
    <name type="scientific">Xylanibacter ruminicola (strain ATCC 19189 / DSM 19721 / CIP 105475 / JCM 8958 / 23)</name>
    <name type="common">Prevotella ruminicola</name>
    <dbReference type="NCBI Taxonomy" id="264731"/>
    <lineage>
        <taxon>Bacteria</taxon>
        <taxon>Pseudomonadati</taxon>
        <taxon>Bacteroidota</taxon>
        <taxon>Bacteroidia</taxon>
        <taxon>Bacteroidales</taxon>
        <taxon>Prevotellaceae</taxon>
        <taxon>Xylanibacter</taxon>
    </lineage>
</organism>
<dbReference type="KEGG" id="pru:PRU_1679"/>
<evidence type="ECO:0000256" key="2">
    <source>
        <dbReference type="ARBA" id="ARBA00022695"/>
    </source>
</evidence>
<evidence type="ECO:0000313" key="5">
    <source>
        <dbReference type="Proteomes" id="UP000000927"/>
    </source>
</evidence>
<dbReference type="PANTHER" id="PTHR43584:SF8">
    <property type="entry name" value="N-ACETYLMURAMATE ALPHA-1-PHOSPHATE URIDYLYLTRANSFERASE"/>
    <property type="match status" value="1"/>
</dbReference>
<dbReference type="STRING" id="264731.PRU_1679"/>
<dbReference type="HOGENOM" id="CLU_029499_2_1_10"/>
<evidence type="ECO:0000256" key="1">
    <source>
        <dbReference type="ARBA" id="ARBA00022679"/>
    </source>
</evidence>
<accession>D5ETM0</accession>
<dbReference type="PANTHER" id="PTHR43584">
    <property type="entry name" value="NUCLEOTIDYL TRANSFERASE"/>
    <property type="match status" value="1"/>
</dbReference>
<feature type="domain" description="Nucleotidyl transferase" evidence="3">
    <location>
        <begin position="7"/>
        <end position="122"/>
    </location>
</feature>
<proteinExistence type="predicted"/>
<dbReference type="GO" id="GO:0016779">
    <property type="term" value="F:nucleotidyltransferase activity"/>
    <property type="evidence" value="ECO:0007669"/>
    <property type="project" value="UniProtKB-KW"/>
</dbReference>
<dbReference type="AlphaFoldDB" id="D5ETM0"/>
<dbReference type="eggNOG" id="COG1208">
    <property type="taxonomic scope" value="Bacteria"/>
</dbReference>
<reference evidence="4 5" key="1">
    <citation type="journal article" date="2010" name="Microb. Ecol.">
        <title>Comparative genome analysis of Prevotella ruminicola and Prevotella bryantii: insights into their environmental niche.</title>
        <authorList>
            <consortium name="North American Consortium for Rumen Bacteria"/>
            <person name="Purushe J."/>
            <person name="Fouts D.E."/>
            <person name="Morrison M."/>
            <person name="White B.A."/>
            <person name="Mackie R.I."/>
            <person name="Coutinho P.M."/>
            <person name="Henrissat B."/>
            <person name="Nelson K.E."/>
        </authorList>
    </citation>
    <scope>NUCLEOTIDE SEQUENCE [LARGE SCALE GENOMIC DNA]</scope>
    <source>
        <strain evidence="5">ATCC 19189 / JCM 8958 / 23</strain>
    </source>
</reference>
<dbReference type="Pfam" id="PF00483">
    <property type="entry name" value="NTP_transferase"/>
    <property type="match status" value="1"/>
</dbReference>
<protein>
    <submittedName>
        <fullName evidence="4">Nucleotidyltransferase family protein</fullName>
    </submittedName>
</protein>
<name>D5ETM0_XYLR2</name>
<dbReference type="EMBL" id="CP002006">
    <property type="protein sequence ID" value="ADE83616.1"/>
    <property type="molecule type" value="Genomic_DNA"/>
</dbReference>
<sequence length="257" mass="28798">MRRMKQAMIFAAGLGTRLKPLTDTMPKALVRVGGQPLIWHVIQKLKSSGYERIVVNVHHFADQIVTYLEENHNFGLDIRISDETSALLETGGGIKKALPLFDANEPILIHNVDILSNLDLEALPMGAPLLVVSERQTKRYLMFDDEMRLHGWTNIETGALKGPISNGQWSMVRSSSAGLQGKNGQLRKLAFSGIHVFHPSLVPLLDEWPDRFPIMDFYLKACGTHLIRGYEAKDLRLMDVGKLDTLDQAEAFINSKL</sequence>
<keyword evidence="1" id="KW-0808">Transferase</keyword>